<keyword evidence="3" id="KW-0378">Hydrolase</keyword>
<keyword evidence="4" id="KW-0720">Serine protease</keyword>
<evidence type="ECO:0000256" key="1">
    <source>
        <dbReference type="ARBA" id="ARBA00006534"/>
    </source>
</evidence>
<evidence type="ECO:0000313" key="5">
    <source>
        <dbReference type="EMBL" id="MCA9376940.1"/>
    </source>
</evidence>
<keyword evidence="5" id="KW-0315">Glutamine amidotransferase</keyword>
<reference evidence="5" key="1">
    <citation type="submission" date="2020-04" db="EMBL/GenBank/DDBJ databases">
        <authorList>
            <person name="Zhang T."/>
        </authorList>
    </citation>
    <scope>NUCLEOTIDE SEQUENCE</scope>
    <source>
        <strain evidence="5">HKST-UBA17</strain>
    </source>
</reference>
<dbReference type="Proteomes" id="UP000741282">
    <property type="component" value="Unassembled WGS sequence"/>
</dbReference>
<keyword evidence="2" id="KW-0645">Protease</keyword>
<name>A0A955KY65_9BACT</name>
<dbReference type="GO" id="GO:0008236">
    <property type="term" value="F:serine-type peptidase activity"/>
    <property type="evidence" value="ECO:0007669"/>
    <property type="project" value="UniProtKB-KW"/>
</dbReference>
<dbReference type="Pfam" id="PF03575">
    <property type="entry name" value="Peptidase_S51"/>
    <property type="match status" value="1"/>
</dbReference>
<evidence type="ECO:0000256" key="2">
    <source>
        <dbReference type="ARBA" id="ARBA00022670"/>
    </source>
</evidence>
<reference evidence="5" key="2">
    <citation type="journal article" date="2021" name="Microbiome">
        <title>Successional dynamics and alternative stable states in a saline activated sludge microbial community over 9 years.</title>
        <authorList>
            <person name="Wang Y."/>
            <person name="Ye J."/>
            <person name="Ju F."/>
            <person name="Liu L."/>
            <person name="Boyd J.A."/>
            <person name="Deng Y."/>
            <person name="Parks D.H."/>
            <person name="Jiang X."/>
            <person name="Yin X."/>
            <person name="Woodcroft B.J."/>
            <person name="Tyson G.W."/>
            <person name="Hugenholtz P."/>
            <person name="Polz M.F."/>
            <person name="Zhang T."/>
        </authorList>
    </citation>
    <scope>NUCLEOTIDE SEQUENCE</scope>
    <source>
        <strain evidence="5">HKST-UBA17</strain>
    </source>
</reference>
<sequence length="210" mass="23221">MIVLGGGGDEKSGYEAHKHFYTLIGKDNPRILYIPVALDPTKHPWDSCLSWITNAFYGFGDIHFDMITELDQLSGSALTQYDGIYIGGGNTYKLLKIIYDTEVDEALRNYEKKGVIFGGSAGAIIMGADISTAETFDPNEVGLDVTKGLDMISGYSVWPHYTEDHTSKIKEWVNDHQIPVLALSEEDTATLADGKWSLSGIHPQLFDLQQ</sequence>
<dbReference type="GO" id="GO:0006508">
    <property type="term" value="P:proteolysis"/>
    <property type="evidence" value="ECO:0007669"/>
    <property type="project" value="UniProtKB-KW"/>
</dbReference>
<organism evidence="5 6">
    <name type="scientific">Candidatus Dojkabacteria bacterium</name>
    <dbReference type="NCBI Taxonomy" id="2099670"/>
    <lineage>
        <taxon>Bacteria</taxon>
        <taxon>Candidatus Dojkabacteria</taxon>
    </lineage>
</organism>
<gene>
    <name evidence="5" type="ORF">KC685_03410</name>
</gene>
<comment type="caution">
    <text evidence="5">The sequence shown here is derived from an EMBL/GenBank/DDBJ whole genome shotgun (WGS) entry which is preliminary data.</text>
</comment>
<dbReference type="InterPro" id="IPR005320">
    <property type="entry name" value="Peptidase_S51"/>
</dbReference>
<protein>
    <submittedName>
        <fullName evidence="5">Type 1 glutamine amidotransferase-like domain-containing protein</fullName>
    </submittedName>
</protein>
<accession>A0A955KY65</accession>
<dbReference type="PANTHER" id="PTHR20842:SF0">
    <property type="entry name" value="ALPHA-ASPARTYL DIPEPTIDASE"/>
    <property type="match status" value="1"/>
</dbReference>
<dbReference type="SUPFAM" id="SSF52317">
    <property type="entry name" value="Class I glutamine amidotransferase-like"/>
    <property type="match status" value="1"/>
</dbReference>
<comment type="similarity">
    <text evidence="1">Belongs to the peptidase S51 family.</text>
</comment>
<proteinExistence type="inferred from homology"/>
<dbReference type="InterPro" id="IPR029062">
    <property type="entry name" value="Class_I_gatase-like"/>
</dbReference>
<dbReference type="Gene3D" id="3.40.50.880">
    <property type="match status" value="1"/>
</dbReference>
<dbReference type="AlphaFoldDB" id="A0A955KY65"/>
<evidence type="ECO:0000256" key="3">
    <source>
        <dbReference type="ARBA" id="ARBA00022801"/>
    </source>
</evidence>
<dbReference type="EMBL" id="JAGQLN010000011">
    <property type="protein sequence ID" value="MCA9376940.1"/>
    <property type="molecule type" value="Genomic_DNA"/>
</dbReference>
<evidence type="ECO:0000313" key="6">
    <source>
        <dbReference type="Proteomes" id="UP000741282"/>
    </source>
</evidence>
<dbReference type="PANTHER" id="PTHR20842">
    <property type="entry name" value="PROTEASE S51 ALPHA-ASPARTYL DIPEPTIDASE"/>
    <property type="match status" value="1"/>
</dbReference>
<evidence type="ECO:0000256" key="4">
    <source>
        <dbReference type="ARBA" id="ARBA00022825"/>
    </source>
</evidence>